<evidence type="ECO:0000256" key="6">
    <source>
        <dbReference type="ARBA" id="ARBA00022692"/>
    </source>
</evidence>
<evidence type="ECO:0000256" key="7">
    <source>
        <dbReference type="ARBA" id="ARBA00022989"/>
    </source>
</evidence>
<evidence type="ECO:0000256" key="4">
    <source>
        <dbReference type="ARBA" id="ARBA00022475"/>
    </source>
</evidence>
<feature type="domain" description="AprE-like long alpha-helical hairpin" evidence="11">
    <location>
        <begin position="126"/>
        <end position="312"/>
    </location>
</feature>
<reference evidence="13 14" key="1">
    <citation type="submission" date="2023-05" db="EMBL/GenBank/DDBJ databases">
        <title>Chelatococcus sp. nov., a moderately thermophilic bacterium isolated from hot spring microbial mat.</title>
        <authorList>
            <person name="Hu C.-J."/>
            <person name="Li W.-J."/>
        </authorList>
    </citation>
    <scope>NUCLEOTIDE SEQUENCE [LARGE SCALE GENOMIC DNA]</scope>
    <source>
        <strain evidence="13 14">SYSU G07232</strain>
    </source>
</reference>
<dbReference type="Proteomes" id="UP001321492">
    <property type="component" value="Unassembled WGS sequence"/>
</dbReference>
<keyword evidence="7 9" id="KW-1133">Transmembrane helix</keyword>
<sequence length="467" mass="51239">MRAASGSPGIRWTPALVRDGAPVLAGEVIGIRPDIVADRPRSETRRLVTWGCALLVLLFGGFGLWSATVPLTSAVIAPGIVKVLSKRRAVQHLEGGIVKAILVREGNRVERGQVVARLDTTQVEGTLGVLETKLFADLATEARLDAEKAGASTVSFPDELRAQSARPEAQAAMQTQLAEFAARAVSLEGQRKVIDEQVRQLEDAIRGLASSSQGLEQQLAYLNDEIRDSEFLLAKGLARKPRLLALKRAAAEAAAQIQTNAASVAQSRGKIAELEERRRQLVYGWLEDISRQRHAVRQEIADLRHRITVARDMFVRSELKAPEGGIVVGLNASNLHATLAPRETLLEIVPVEDRLIVEGEVRPADRDEVYPGQPARIRVLAFNSRRAPMLTGTVTTVSADALLEPKSGKLFYRVEVELQRSLELAPYLGSLQPGMPVEVFIETGQRTFSEYLLKPLMLRIDRAFRES</sequence>
<dbReference type="InterPro" id="IPR010129">
    <property type="entry name" value="T1SS_HlyD"/>
</dbReference>
<evidence type="ECO:0000256" key="3">
    <source>
        <dbReference type="ARBA" id="ARBA00022448"/>
    </source>
</evidence>
<comment type="caution">
    <text evidence="13">The sequence shown here is derived from an EMBL/GenBank/DDBJ whole genome shotgun (WGS) entry which is preliminary data.</text>
</comment>
<evidence type="ECO:0000256" key="1">
    <source>
        <dbReference type="ARBA" id="ARBA00004377"/>
    </source>
</evidence>
<keyword evidence="6 9" id="KW-0812">Transmembrane</keyword>
<dbReference type="Pfam" id="PF26002">
    <property type="entry name" value="Beta-barrel_AprE"/>
    <property type="match status" value="1"/>
</dbReference>
<evidence type="ECO:0000259" key="11">
    <source>
        <dbReference type="Pfam" id="PF25994"/>
    </source>
</evidence>
<feature type="domain" description="AprE-like beta-barrel" evidence="12">
    <location>
        <begin position="355"/>
        <end position="444"/>
    </location>
</feature>
<evidence type="ECO:0000313" key="14">
    <source>
        <dbReference type="Proteomes" id="UP001321492"/>
    </source>
</evidence>
<dbReference type="NCBIfam" id="TIGR01843">
    <property type="entry name" value="type_I_hlyD"/>
    <property type="match status" value="1"/>
</dbReference>
<dbReference type="PANTHER" id="PTHR30386">
    <property type="entry name" value="MEMBRANE FUSION SUBUNIT OF EMRAB-TOLC MULTIDRUG EFFLUX PUMP"/>
    <property type="match status" value="1"/>
</dbReference>
<evidence type="ECO:0000256" key="8">
    <source>
        <dbReference type="ARBA" id="ARBA00023136"/>
    </source>
</evidence>
<name>A0ABT7AKJ6_9HYPH</name>
<keyword evidence="10" id="KW-0175">Coiled coil</keyword>
<dbReference type="PANTHER" id="PTHR30386:SF17">
    <property type="entry name" value="ALKALINE PROTEASE SECRETION PROTEIN APRE"/>
    <property type="match status" value="1"/>
</dbReference>
<dbReference type="Gene3D" id="2.40.30.170">
    <property type="match status" value="1"/>
</dbReference>
<dbReference type="InterPro" id="IPR058781">
    <property type="entry name" value="HH_AprE-like"/>
</dbReference>
<keyword evidence="14" id="KW-1185">Reference proteome</keyword>
<dbReference type="InterPro" id="IPR050739">
    <property type="entry name" value="MFP"/>
</dbReference>
<evidence type="ECO:0000256" key="9">
    <source>
        <dbReference type="RuleBase" id="RU365093"/>
    </source>
</evidence>
<dbReference type="PRINTS" id="PR01490">
    <property type="entry name" value="RTXTOXIND"/>
</dbReference>
<evidence type="ECO:0000256" key="2">
    <source>
        <dbReference type="ARBA" id="ARBA00009477"/>
    </source>
</evidence>
<feature type="coiled-coil region" evidence="10">
    <location>
        <begin position="184"/>
        <end position="218"/>
    </location>
</feature>
<dbReference type="EMBL" id="JASJEV010000014">
    <property type="protein sequence ID" value="MDJ1159887.1"/>
    <property type="molecule type" value="Genomic_DNA"/>
</dbReference>
<comment type="subcellular location">
    <subcellularLocation>
        <location evidence="1 9">Cell inner membrane</location>
        <topology evidence="1 9">Single-pass membrane protein</topology>
    </subcellularLocation>
</comment>
<keyword evidence="5 9" id="KW-0997">Cell inner membrane</keyword>
<feature type="transmembrane region" description="Helical" evidence="9">
    <location>
        <begin position="47"/>
        <end position="65"/>
    </location>
</feature>
<dbReference type="InterPro" id="IPR058982">
    <property type="entry name" value="Beta-barrel_AprE"/>
</dbReference>
<comment type="similarity">
    <text evidence="2 9">Belongs to the membrane fusion protein (MFP) (TC 8.A.1) family.</text>
</comment>
<evidence type="ECO:0000313" key="13">
    <source>
        <dbReference type="EMBL" id="MDJ1159887.1"/>
    </source>
</evidence>
<evidence type="ECO:0000256" key="5">
    <source>
        <dbReference type="ARBA" id="ARBA00022519"/>
    </source>
</evidence>
<proteinExistence type="inferred from homology"/>
<gene>
    <name evidence="13" type="ORF">QNA08_16845</name>
</gene>
<keyword evidence="8 9" id="KW-0472">Membrane</keyword>
<evidence type="ECO:0000259" key="12">
    <source>
        <dbReference type="Pfam" id="PF26002"/>
    </source>
</evidence>
<evidence type="ECO:0000256" key="10">
    <source>
        <dbReference type="SAM" id="Coils"/>
    </source>
</evidence>
<protein>
    <recommendedName>
        <fullName evidence="9">Membrane fusion protein (MFP) family protein</fullName>
    </recommendedName>
</protein>
<organism evidence="13 14">
    <name type="scientific">Chelatococcus albus</name>
    <dbReference type="NCBI Taxonomy" id="3047466"/>
    <lineage>
        <taxon>Bacteria</taxon>
        <taxon>Pseudomonadati</taxon>
        <taxon>Pseudomonadota</taxon>
        <taxon>Alphaproteobacteria</taxon>
        <taxon>Hyphomicrobiales</taxon>
        <taxon>Chelatococcaceae</taxon>
        <taxon>Chelatococcus</taxon>
    </lineage>
</organism>
<dbReference type="Pfam" id="PF25994">
    <property type="entry name" value="HH_AprE"/>
    <property type="match status" value="1"/>
</dbReference>
<dbReference type="RefSeq" id="WP_283741886.1">
    <property type="nucleotide sequence ID" value="NZ_JASJEV010000014.1"/>
</dbReference>
<accession>A0ABT7AKJ6</accession>
<keyword evidence="3 9" id="KW-0813">Transport</keyword>
<keyword evidence="4 9" id="KW-1003">Cell membrane</keyword>